<keyword evidence="3" id="KW-0808">Transferase</keyword>
<dbReference type="EMBL" id="FOSJ01000018">
    <property type="protein sequence ID" value="SFK25536.1"/>
    <property type="molecule type" value="Genomic_DNA"/>
</dbReference>
<keyword evidence="4" id="KW-1185">Reference proteome</keyword>
<evidence type="ECO:0000259" key="2">
    <source>
        <dbReference type="PROSITE" id="PS51186"/>
    </source>
</evidence>
<gene>
    <name evidence="3" type="ORF">SAMN04488569_101830</name>
</gene>
<protein>
    <submittedName>
        <fullName evidence="3">Acetyltransferase (GNAT) family protein</fullName>
    </submittedName>
</protein>
<feature type="coiled-coil region" evidence="1">
    <location>
        <begin position="301"/>
        <end position="342"/>
    </location>
</feature>
<dbReference type="Pfam" id="PF00583">
    <property type="entry name" value="Acetyltransf_1"/>
    <property type="match status" value="1"/>
</dbReference>
<dbReference type="InterPro" id="IPR016181">
    <property type="entry name" value="Acyl_CoA_acyltransferase"/>
</dbReference>
<dbReference type="InterPro" id="IPR000182">
    <property type="entry name" value="GNAT_dom"/>
</dbReference>
<dbReference type="OrthoDB" id="2423856at2"/>
<organism evidence="3 4">
    <name type="scientific">Marinilactibacillus piezotolerans</name>
    <dbReference type="NCBI Taxonomy" id="258723"/>
    <lineage>
        <taxon>Bacteria</taxon>
        <taxon>Bacillati</taxon>
        <taxon>Bacillota</taxon>
        <taxon>Bacilli</taxon>
        <taxon>Lactobacillales</taxon>
        <taxon>Carnobacteriaceae</taxon>
        <taxon>Marinilactibacillus</taxon>
    </lineage>
</organism>
<proteinExistence type="predicted"/>
<dbReference type="AlphaFoldDB" id="A0A1I3Y2P8"/>
<feature type="domain" description="N-acetyltransferase" evidence="2">
    <location>
        <begin position="3"/>
        <end position="188"/>
    </location>
</feature>
<dbReference type="Proteomes" id="UP000199589">
    <property type="component" value="Unassembled WGS sequence"/>
</dbReference>
<evidence type="ECO:0000313" key="3">
    <source>
        <dbReference type="EMBL" id="SFK25536.1"/>
    </source>
</evidence>
<evidence type="ECO:0000256" key="1">
    <source>
        <dbReference type="SAM" id="Coils"/>
    </source>
</evidence>
<evidence type="ECO:0000313" key="4">
    <source>
        <dbReference type="Proteomes" id="UP000199589"/>
    </source>
</evidence>
<sequence length="348" mass="41084">MTKEIRLLTKSDFNLYKSMQTGLKEDYMLNIYPGLTDDGSRLFGLFIDEQLVSTAGYTVFANHQVMLGRLRSDIRFRGRNYGTEILQYAMEQALALPNVEFVGANTQSDNYSAQKVIKKISMTHLTTLYEGQTQDLSSLISSQNPSAETTSWSKIDDLGRKQEWIKRTYLNEEFPVTIFPFEAYYPFPVSESLFKDELVESWNFYENEDQTRYLILWEEDKDDHYLHVTYPWTDFMEQTGFWETVDEQLSITRRNKPETQMWIDLSEEKIKKLPENHPFDLSFSWWLYGTFNPNAYHEKESENLTTDLSQAYNSLEFIENELKELEVELDKKIEKTENLKQSLDELDQ</sequence>
<reference evidence="4" key="1">
    <citation type="submission" date="2016-10" db="EMBL/GenBank/DDBJ databases">
        <authorList>
            <person name="Varghese N."/>
            <person name="Submissions S."/>
        </authorList>
    </citation>
    <scope>NUCLEOTIDE SEQUENCE [LARGE SCALE GENOMIC DNA]</scope>
    <source>
        <strain evidence="4">DSM 16108</strain>
    </source>
</reference>
<dbReference type="PROSITE" id="PS51186">
    <property type="entry name" value="GNAT"/>
    <property type="match status" value="1"/>
</dbReference>
<dbReference type="SUPFAM" id="SSF55729">
    <property type="entry name" value="Acyl-CoA N-acyltransferases (Nat)"/>
    <property type="match status" value="1"/>
</dbReference>
<keyword evidence="1" id="KW-0175">Coiled coil</keyword>
<name>A0A1I3Y2P8_9LACT</name>
<accession>A0A1I3Y2P8</accession>
<dbReference type="GO" id="GO:0016747">
    <property type="term" value="F:acyltransferase activity, transferring groups other than amino-acyl groups"/>
    <property type="evidence" value="ECO:0007669"/>
    <property type="project" value="InterPro"/>
</dbReference>
<dbReference type="RefSeq" id="WP_091897241.1">
    <property type="nucleotide sequence ID" value="NZ_FOSJ01000018.1"/>
</dbReference>
<dbReference type="Gene3D" id="3.40.630.30">
    <property type="match status" value="1"/>
</dbReference>